<name>Q2P9S8_9ASCO</name>
<dbReference type="EMBL" id="AM180622">
    <property type="protein sequence ID" value="CAJ57282.1"/>
    <property type="molecule type" value="Genomic_DNA"/>
</dbReference>
<reference evidence="1" key="1">
    <citation type="journal article" date="2006" name="Yeast">
        <title>Autonomous cytoplasmic linear plasmid pPac1-1 of Pichia acaciae: molecular structure and expression studies.</title>
        <authorList>
            <person name="Jeske S."/>
            <person name="Meinhardt F."/>
        </authorList>
    </citation>
    <scope>NUCLEOTIDE SEQUENCE</scope>
    <source>
        <strain evidence="1">NRRL Y-18665</strain>
        <plasmid evidence="1">pPac1-1</plasmid>
    </source>
</reference>
<dbReference type="Pfam" id="PF17568">
    <property type="entry name" value="DUF5474"/>
    <property type="match status" value="1"/>
</dbReference>
<organism evidence="1">
    <name type="scientific">Millerozyma acaciae</name>
    <dbReference type="NCBI Taxonomy" id="28986"/>
    <lineage>
        <taxon>Eukaryota</taxon>
        <taxon>Fungi</taxon>
        <taxon>Dikarya</taxon>
        <taxon>Ascomycota</taxon>
        <taxon>Saccharomycotina</taxon>
        <taxon>Pichiomycetes</taxon>
        <taxon>Debaryomycetaceae</taxon>
        <taxon>Millerozyma</taxon>
    </lineage>
</organism>
<keyword evidence="1" id="KW-0614">Plasmid</keyword>
<dbReference type="InterPro" id="IPR020120">
    <property type="entry name" value="Plasmid_pGKL2_Orf8"/>
</dbReference>
<geneLocation type="plasmid" evidence="1">
    <name>pPac1-1</name>
</geneLocation>
<dbReference type="AlphaFoldDB" id="Q2P9S8"/>
<protein>
    <submittedName>
        <fullName evidence="1">Uncharacterized protein</fullName>
    </submittedName>
</protein>
<sequence>MYKIDNINVIEYYSEDIPADILQNFLIGSTCNYKGKLELILKPGRQLIQRGPYILPPIRWLEGFEYNAEFHIVCDVNEHS</sequence>
<accession>Q2P9S8</accession>
<proteinExistence type="predicted"/>
<evidence type="ECO:0000313" key="1">
    <source>
        <dbReference type="EMBL" id="CAJ57282.1"/>
    </source>
</evidence>